<keyword evidence="2" id="KW-1185">Reference proteome</keyword>
<dbReference type="STRING" id="1121457.SAMN02745161_2975"/>
<sequence length="156" mass="17266">MVTRRVTLLLGVMLLVVITCSPSLGLARTKQNRQVLYVPAYAYIYHGNKEAKLNLTTTLSVRNTSRKDSIRILSVDYHNTDGELLRSYLDEPIVMKPLQSIRYIVKLDDASGGSGANFILKWEADKAVDVPIVESIMVGTGSSYGFAFLTQAVPIE</sequence>
<evidence type="ECO:0000313" key="2">
    <source>
        <dbReference type="Proteomes" id="UP000184694"/>
    </source>
</evidence>
<dbReference type="EMBL" id="FSRG01000007">
    <property type="protein sequence ID" value="SIO36017.1"/>
    <property type="molecule type" value="Genomic_DNA"/>
</dbReference>
<dbReference type="RefSeq" id="WP_074217727.1">
    <property type="nucleotide sequence ID" value="NZ_FSRG01000007.1"/>
</dbReference>
<reference evidence="2" key="1">
    <citation type="submission" date="2016-11" db="EMBL/GenBank/DDBJ databases">
        <authorList>
            <person name="Varghese N."/>
            <person name="Submissions S."/>
        </authorList>
    </citation>
    <scope>NUCLEOTIDE SEQUENCE [LARGE SCALE GENOMIC DNA]</scope>
    <source>
        <strain evidence="2">DSM 17456</strain>
    </source>
</reference>
<dbReference type="AlphaFoldDB" id="A0A1N6IVF7"/>
<evidence type="ECO:0008006" key="3">
    <source>
        <dbReference type="Google" id="ProtNLM"/>
    </source>
</evidence>
<evidence type="ECO:0000313" key="1">
    <source>
        <dbReference type="EMBL" id="SIO36017.1"/>
    </source>
</evidence>
<dbReference type="OrthoDB" id="283474at2"/>
<dbReference type="InterPro" id="IPR021471">
    <property type="entry name" value="DUF3124"/>
</dbReference>
<organism evidence="1 2">
    <name type="scientific">Halodesulfovibrio marinisediminis DSM 17456</name>
    <dbReference type="NCBI Taxonomy" id="1121457"/>
    <lineage>
        <taxon>Bacteria</taxon>
        <taxon>Pseudomonadati</taxon>
        <taxon>Thermodesulfobacteriota</taxon>
        <taxon>Desulfovibrionia</taxon>
        <taxon>Desulfovibrionales</taxon>
        <taxon>Desulfovibrionaceae</taxon>
        <taxon>Halodesulfovibrio</taxon>
    </lineage>
</organism>
<protein>
    <recommendedName>
        <fullName evidence="3">DUF3124 domain-containing protein</fullName>
    </recommendedName>
</protein>
<accession>A0A1N6IVF7</accession>
<dbReference type="Pfam" id="PF11322">
    <property type="entry name" value="DUF3124"/>
    <property type="match status" value="1"/>
</dbReference>
<dbReference type="Proteomes" id="UP000184694">
    <property type="component" value="Unassembled WGS sequence"/>
</dbReference>
<gene>
    <name evidence="1" type="ORF">SAMN02745161_2975</name>
</gene>
<proteinExistence type="predicted"/>
<name>A0A1N6IVF7_9BACT</name>